<reference evidence="2 3" key="1">
    <citation type="journal article" date="2012" name="J. Bacteriol.">
        <title>Genome Sequence of n-Alkane-Degrading Hydrocarboniphaga effusa Strain AP103T (ATCC BAA-332T).</title>
        <authorList>
            <person name="Chang H.K."/>
            <person name="Zylstra G.J."/>
            <person name="Chae J.C."/>
        </authorList>
    </citation>
    <scope>NUCLEOTIDE SEQUENCE [LARGE SCALE GENOMIC DNA]</scope>
    <source>
        <strain evidence="2 3">AP103</strain>
    </source>
</reference>
<dbReference type="AlphaFoldDB" id="I7ZFV7"/>
<dbReference type="Proteomes" id="UP000003704">
    <property type="component" value="Unassembled WGS sequence"/>
</dbReference>
<organism evidence="2 3">
    <name type="scientific">Hydrocarboniphaga effusa AP103</name>
    <dbReference type="NCBI Taxonomy" id="1172194"/>
    <lineage>
        <taxon>Bacteria</taxon>
        <taxon>Pseudomonadati</taxon>
        <taxon>Pseudomonadota</taxon>
        <taxon>Gammaproteobacteria</taxon>
        <taxon>Nevskiales</taxon>
        <taxon>Nevskiaceae</taxon>
        <taxon>Hydrocarboniphaga</taxon>
    </lineage>
</organism>
<dbReference type="RefSeq" id="WP_007183887.1">
    <property type="nucleotide sequence ID" value="NZ_AKGD01000001.1"/>
</dbReference>
<evidence type="ECO:0000259" key="1">
    <source>
        <dbReference type="Pfam" id="PF07287"/>
    </source>
</evidence>
<dbReference type="EMBL" id="AKGD01000001">
    <property type="protein sequence ID" value="EIT70794.1"/>
    <property type="molecule type" value="Genomic_DNA"/>
</dbReference>
<proteinExistence type="predicted"/>
<keyword evidence="3" id="KW-1185">Reference proteome</keyword>
<gene>
    <name evidence="2" type="ORF">WQQ_09310</name>
</gene>
<evidence type="ECO:0000313" key="2">
    <source>
        <dbReference type="EMBL" id="EIT70794.1"/>
    </source>
</evidence>
<dbReference type="Pfam" id="PF07287">
    <property type="entry name" value="AtuA"/>
    <property type="match status" value="1"/>
</dbReference>
<accession>I7ZFV7</accession>
<dbReference type="InterPro" id="IPR010839">
    <property type="entry name" value="AtuA_N"/>
</dbReference>
<dbReference type="STRING" id="1172194.WQQ_09310"/>
<sequence length="453" mass="48604">MNTEKSAVVVVPVGALGAGIKFEHLEAGLAAGAHAMAMDAGSTDSGPAALATGLSKYSRDAVKSDLKLLVAAQAKWKVPLLVGSCGTSGCDMAVDWTLGIVLEICEELKLAPRIATLYSEQQRGVISDRLAQGRVRPLAPSVELGEAVIESCEHIVALMGPEPYIAALEAGAEIVLGGRTTDTAVIAAVPIMRGAGAGPAWHAGKIAECGGLCTTNPFEGGVVIRVEQDAFEIEPLSATNRCTPYSVSAHMLYENSDPYLLHEPGGILDVTQARYEPVNDRIVRVTGSRFIEKPYTMKLEGAANGPFQTMMLIGITDPQVLAQIDSFLANMHATLIERVDAVLGEAAGQYDISLRPYGWNAVSGLPVRDQWPTRELGLLLIATAGTQELALQIAKICNPYFFHFPLRRDKELPSYGFTFSPAEIQLGRSYEFVLNHIVETVDGLELVRMAYWP</sequence>
<evidence type="ECO:0000313" key="3">
    <source>
        <dbReference type="Proteomes" id="UP000003704"/>
    </source>
</evidence>
<dbReference type="PATRIC" id="fig|1172194.4.peg.891"/>
<protein>
    <recommendedName>
        <fullName evidence="1">Acyclic terpene utilisation N-terminal domain-containing protein</fullName>
    </recommendedName>
</protein>
<feature type="domain" description="Acyclic terpene utilisation N-terminal" evidence="1">
    <location>
        <begin position="101"/>
        <end position="336"/>
    </location>
</feature>
<comment type="caution">
    <text evidence="2">The sequence shown here is derived from an EMBL/GenBank/DDBJ whole genome shotgun (WGS) entry which is preliminary data.</text>
</comment>
<name>I7ZFV7_9GAMM</name>